<proteinExistence type="predicted"/>
<reference evidence="2 3" key="1">
    <citation type="journal article" date="2023" name="Science">
        <title>Elucidation of the pathway for biosynthesis of saponin adjuvants from the soapbark tree.</title>
        <authorList>
            <person name="Reed J."/>
            <person name="Orme A."/>
            <person name="El-Demerdash A."/>
            <person name="Owen C."/>
            <person name="Martin L.B.B."/>
            <person name="Misra R.C."/>
            <person name="Kikuchi S."/>
            <person name="Rejzek M."/>
            <person name="Martin A.C."/>
            <person name="Harkess A."/>
            <person name="Leebens-Mack J."/>
            <person name="Louveau T."/>
            <person name="Stephenson M.J."/>
            <person name="Osbourn A."/>
        </authorList>
    </citation>
    <scope>NUCLEOTIDE SEQUENCE [LARGE SCALE GENOMIC DNA]</scope>
    <source>
        <strain evidence="2">S10</strain>
    </source>
</reference>
<evidence type="ECO:0000256" key="1">
    <source>
        <dbReference type="SAM" id="MobiDB-lite"/>
    </source>
</evidence>
<dbReference type="KEGG" id="qsa:O6P43_001664"/>
<accession>A0AAD7VPD6</accession>
<evidence type="ECO:0000313" key="2">
    <source>
        <dbReference type="EMBL" id="KAJ7982554.1"/>
    </source>
</evidence>
<sequence>MLMSSSAPVDIKFAMEDQIEDSPPGFPNVQKRFLMSLASPSYKDKLKCPATGGNSSWLVGDDNSDDDNDSEEEDDGCTWPQVHILILELEKLCQPWKAITPTPYN</sequence>
<organism evidence="2 3">
    <name type="scientific">Quillaja saponaria</name>
    <name type="common">Soap bark tree</name>
    <dbReference type="NCBI Taxonomy" id="32244"/>
    <lineage>
        <taxon>Eukaryota</taxon>
        <taxon>Viridiplantae</taxon>
        <taxon>Streptophyta</taxon>
        <taxon>Embryophyta</taxon>
        <taxon>Tracheophyta</taxon>
        <taxon>Spermatophyta</taxon>
        <taxon>Magnoliopsida</taxon>
        <taxon>eudicotyledons</taxon>
        <taxon>Gunneridae</taxon>
        <taxon>Pentapetalae</taxon>
        <taxon>rosids</taxon>
        <taxon>fabids</taxon>
        <taxon>Fabales</taxon>
        <taxon>Quillajaceae</taxon>
        <taxon>Quillaja</taxon>
    </lineage>
</organism>
<dbReference type="AlphaFoldDB" id="A0AAD7VPD6"/>
<protein>
    <submittedName>
        <fullName evidence="2">Uncharacterized protein</fullName>
    </submittedName>
</protein>
<gene>
    <name evidence="2" type="ORF">O6P43_001664</name>
</gene>
<name>A0AAD7VPD6_QUISA</name>
<feature type="compositionally biased region" description="Acidic residues" evidence="1">
    <location>
        <begin position="62"/>
        <end position="76"/>
    </location>
</feature>
<dbReference type="EMBL" id="JARAOO010000001">
    <property type="protein sequence ID" value="KAJ7982554.1"/>
    <property type="molecule type" value="Genomic_DNA"/>
</dbReference>
<keyword evidence="3" id="KW-1185">Reference proteome</keyword>
<feature type="region of interest" description="Disordered" evidence="1">
    <location>
        <begin position="51"/>
        <end position="77"/>
    </location>
</feature>
<dbReference type="Proteomes" id="UP001163823">
    <property type="component" value="Chromosome 1"/>
</dbReference>
<comment type="caution">
    <text evidence="2">The sequence shown here is derived from an EMBL/GenBank/DDBJ whole genome shotgun (WGS) entry which is preliminary data.</text>
</comment>
<evidence type="ECO:0000313" key="3">
    <source>
        <dbReference type="Proteomes" id="UP001163823"/>
    </source>
</evidence>